<dbReference type="Proteomes" id="UP000828941">
    <property type="component" value="Chromosome 1"/>
</dbReference>
<evidence type="ECO:0000313" key="2">
    <source>
        <dbReference type="Proteomes" id="UP000828941"/>
    </source>
</evidence>
<reference evidence="1 2" key="1">
    <citation type="journal article" date="2022" name="DNA Res.">
        <title>Chromosomal-level genome assembly of the orchid tree Bauhinia variegata (Leguminosae; Cercidoideae) supports the allotetraploid origin hypothesis of Bauhinia.</title>
        <authorList>
            <person name="Zhong Y."/>
            <person name="Chen Y."/>
            <person name="Zheng D."/>
            <person name="Pang J."/>
            <person name="Liu Y."/>
            <person name="Luo S."/>
            <person name="Meng S."/>
            <person name="Qian L."/>
            <person name="Wei D."/>
            <person name="Dai S."/>
            <person name="Zhou R."/>
        </authorList>
    </citation>
    <scope>NUCLEOTIDE SEQUENCE [LARGE SCALE GENOMIC DNA]</scope>
    <source>
        <strain evidence="1">BV-YZ2020</strain>
    </source>
</reference>
<name>A0ACB9QBQ8_BAUVA</name>
<keyword evidence="2" id="KW-1185">Reference proteome</keyword>
<proteinExistence type="predicted"/>
<evidence type="ECO:0000313" key="1">
    <source>
        <dbReference type="EMBL" id="KAI4357499.1"/>
    </source>
</evidence>
<accession>A0ACB9QBQ8</accession>
<dbReference type="EMBL" id="CM039426">
    <property type="protein sequence ID" value="KAI4357499.1"/>
    <property type="molecule type" value="Genomic_DNA"/>
</dbReference>
<protein>
    <submittedName>
        <fullName evidence="1">Uncharacterized protein</fullName>
    </submittedName>
</protein>
<gene>
    <name evidence="1" type="ORF">L6164_001443</name>
</gene>
<comment type="caution">
    <text evidence="1">The sequence shown here is derived from an EMBL/GenBank/DDBJ whole genome shotgun (WGS) entry which is preliminary data.</text>
</comment>
<organism evidence="1 2">
    <name type="scientific">Bauhinia variegata</name>
    <name type="common">Purple orchid tree</name>
    <name type="synonym">Phanera variegata</name>
    <dbReference type="NCBI Taxonomy" id="167791"/>
    <lineage>
        <taxon>Eukaryota</taxon>
        <taxon>Viridiplantae</taxon>
        <taxon>Streptophyta</taxon>
        <taxon>Embryophyta</taxon>
        <taxon>Tracheophyta</taxon>
        <taxon>Spermatophyta</taxon>
        <taxon>Magnoliopsida</taxon>
        <taxon>eudicotyledons</taxon>
        <taxon>Gunneridae</taxon>
        <taxon>Pentapetalae</taxon>
        <taxon>rosids</taxon>
        <taxon>fabids</taxon>
        <taxon>Fabales</taxon>
        <taxon>Fabaceae</taxon>
        <taxon>Cercidoideae</taxon>
        <taxon>Cercideae</taxon>
        <taxon>Bauhiniinae</taxon>
        <taxon>Bauhinia</taxon>
    </lineage>
</organism>
<sequence>MLILENVALTLKNMHGSDIWALQDGVKETGVSLGFTVHELDAGPIIAREVFQVDDQIKRIGTYVHVHP</sequence>